<comment type="caution">
    <text evidence="3">The sequence shown here is derived from an EMBL/GenBank/DDBJ whole genome shotgun (WGS) entry which is preliminary data.</text>
</comment>
<keyword evidence="1" id="KW-0863">Zinc-finger</keyword>
<dbReference type="EMBL" id="BAABGA010000008">
    <property type="protein sequence ID" value="GAA4445715.1"/>
    <property type="molecule type" value="Genomic_DNA"/>
</dbReference>
<name>A0ABP8M9C1_9BACT</name>
<dbReference type="RefSeq" id="WP_345319207.1">
    <property type="nucleotide sequence ID" value="NZ_BAABGA010000008.1"/>
</dbReference>
<dbReference type="PROSITE" id="PS50966">
    <property type="entry name" value="ZF_SWIM"/>
    <property type="match status" value="1"/>
</dbReference>
<evidence type="ECO:0000313" key="4">
    <source>
        <dbReference type="Proteomes" id="UP001500840"/>
    </source>
</evidence>
<keyword evidence="4" id="KW-1185">Reference proteome</keyword>
<dbReference type="Pfam" id="PF04434">
    <property type="entry name" value="SWIM"/>
    <property type="match status" value="1"/>
</dbReference>
<keyword evidence="1" id="KW-0479">Metal-binding</keyword>
<dbReference type="Proteomes" id="UP001500840">
    <property type="component" value="Unassembled WGS sequence"/>
</dbReference>
<evidence type="ECO:0000256" key="1">
    <source>
        <dbReference type="PROSITE-ProRule" id="PRU00325"/>
    </source>
</evidence>
<feature type="domain" description="SWIM-type" evidence="2">
    <location>
        <begin position="417"/>
        <end position="454"/>
    </location>
</feature>
<proteinExistence type="predicted"/>
<evidence type="ECO:0000313" key="3">
    <source>
        <dbReference type="EMBL" id="GAA4445715.1"/>
    </source>
</evidence>
<dbReference type="InterPro" id="IPR007527">
    <property type="entry name" value="Znf_SWIM"/>
</dbReference>
<keyword evidence="1" id="KW-0862">Zinc</keyword>
<protein>
    <submittedName>
        <fullName evidence="3">SWIM zinc finger domain-containing protein</fullName>
    </submittedName>
</protein>
<sequence>MSAAAITQIYRYPFASNFDGPRRQLRLAAQAESQTSPHYFQGRMQNPCLTCDLLRGLMRIVQSRFFTPPAMLAKTIALSDPVVTCSDEMLRFEGFSACCGVYARVDLTSETLDGQWLARGTTNVDFNAPMLSALAMVQTTDEVQLAVGADEVRLESGGTQIVEKKVELPIRWLKGLMEVQVCQSRMEEMISVSAIEGRRFLRGLPRMHTHRRPTWIAPAGNGLRVTQIENRDAVRVGGLQRLRILEPLITTAGRLQIYRDPVTAAAAFVLDFPGCRFHLVLSPEVWRGFSGEGQVLSATALSSDEHDTELARVRAALRWDTVLDPAVIAARAATTAQRVTALLGVLSTQGVVGFDLSSQAYFHRLLPFDLDSLRSSSAKMQPRLAAATKLIEEDKVRLGKQCDGKYEVMVASSDVVHRVRIDEQSAKCSCPWHAKHQNDRGPCKHILAAQIFLGIQ</sequence>
<gene>
    <name evidence="3" type="ORF">GCM10023156_05680</name>
</gene>
<organism evidence="3 4">
    <name type="scientific">Novipirellula rosea</name>
    <dbReference type="NCBI Taxonomy" id="1031540"/>
    <lineage>
        <taxon>Bacteria</taxon>
        <taxon>Pseudomonadati</taxon>
        <taxon>Planctomycetota</taxon>
        <taxon>Planctomycetia</taxon>
        <taxon>Pirellulales</taxon>
        <taxon>Pirellulaceae</taxon>
        <taxon>Novipirellula</taxon>
    </lineage>
</organism>
<evidence type="ECO:0000259" key="2">
    <source>
        <dbReference type="PROSITE" id="PS50966"/>
    </source>
</evidence>
<accession>A0ABP8M9C1</accession>
<reference evidence="4" key="1">
    <citation type="journal article" date="2019" name="Int. J. Syst. Evol. Microbiol.">
        <title>The Global Catalogue of Microorganisms (GCM) 10K type strain sequencing project: providing services to taxonomists for standard genome sequencing and annotation.</title>
        <authorList>
            <consortium name="The Broad Institute Genomics Platform"/>
            <consortium name="The Broad Institute Genome Sequencing Center for Infectious Disease"/>
            <person name="Wu L."/>
            <person name="Ma J."/>
        </authorList>
    </citation>
    <scope>NUCLEOTIDE SEQUENCE [LARGE SCALE GENOMIC DNA]</scope>
    <source>
        <strain evidence="4">JCM 17759</strain>
    </source>
</reference>